<feature type="domain" description="GST C-terminal" evidence="2">
    <location>
        <begin position="89"/>
        <end position="224"/>
    </location>
</feature>
<dbReference type="InterPro" id="IPR036249">
    <property type="entry name" value="Thioredoxin-like_sf"/>
</dbReference>
<dbReference type="SUPFAM" id="SSF47616">
    <property type="entry name" value="GST C-terminal domain-like"/>
    <property type="match status" value="1"/>
</dbReference>
<comment type="caution">
    <text evidence="3">The sequence shown here is derived from an EMBL/GenBank/DDBJ whole genome shotgun (WGS) entry which is preliminary data.</text>
</comment>
<dbReference type="AlphaFoldDB" id="A0A9W7Y7U1"/>
<evidence type="ECO:0000313" key="4">
    <source>
        <dbReference type="Proteomes" id="UP001149813"/>
    </source>
</evidence>
<dbReference type="PANTHER" id="PTHR11571:SF260">
    <property type="entry name" value="GLUTATHIONE S-TRANSFERASE"/>
    <property type="match status" value="1"/>
</dbReference>
<dbReference type="GO" id="GO:0004364">
    <property type="term" value="F:glutathione transferase activity"/>
    <property type="evidence" value="ECO:0007669"/>
    <property type="project" value="TreeGrafter"/>
</dbReference>
<dbReference type="Pfam" id="PF02798">
    <property type="entry name" value="GST_N"/>
    <property type="match status" value="1"/>
</dbReference>
<feature type="domain" description="GST N-terminal" evidence="1">
    <location>
        <begin position="7"/>
        <end position="87"/>
    </location>
</feature>
<sequence>MPSSNTPSYVLRYFAITGLAETTRLLLAASNVDWTEENPAWPQAKADQPFGRLPVLLESDGSSGSDFVLSESPTIERYLARKYGFIPNDPQLASRQEEIRDQQRDVIQAFTNVKKFQGEALQEALKAYRTIVDKVLEVHSRILRENGNNGFYFGNDLSFADLGALAIFRTIIYMDGGKLEEERSKYLAENLTPEFKKLIETLESNPKLQAHISDTKILSLVSSA</sequence>
<evidence type="ECO:0000313" key="3">
    <source>
        <dbReference type="EMBL" id="KAJ1724995.1"/>
    </source>
</evidence>
<reference evidence="3" key="1">
    <citation type="submission" date="2022-07" db="EMBL/GenBank/DDBJ databases">
        <title>Phylogenomic reconstructions and comparative analyses of Kickxellomycotina fungi.</title>
        <authorList>
            <person name="Reynolds N.K."/>
            <person name="Stajich J.E."/>
            <person name="Barry K."/>
            <person name="Grigoriev I.V."/>
            <person name="Crous P."/>
            <person name="Smith M.E."/>
        </authorList>
    </citation>
    <scope>NUCLEOTIDE SEQUENCE</scope>
    <source>
        <strain evidence="3">NBRC 32514</strain>
    </source>
</reference>
<dbReference type="InterPro" id="IPR004045">
    <property type="entry name" value="Glutathione_S-Trfase_N"/>
</dbReference>
<dbReference type="PROSITE" id="PS50405">
    <property type="entry name" value="GST_CTER"/>
    <property type="match status" value="1"/>
</dbReference>
<dbReference type="SFLD" id="SFLDS00019">
    <property type="entry name" value="Glutathione_Transferase_(cytos"/>
    <property type="match status" value="1"/>
</dbReference>
<dbReference type="GO" id="GO:0006749">
    <property type="term" value="P:glutathione metabolic process"/>
    <property type="evidence" value="ECO:0007669"/>
    <property type="project" value="TreeGrafter"/>
</dbReference>
<dbReference type="InterPro" id="IPR036282">
    <property type="entry name" value="Glutathione-S-Trfase_C_sf"/>
</dbReference>
<organism evidence="3 4">
    <name type="scientific">Coemansia erecta</name>
    <dbReference type="NCBI Taxonomy" id="147472"/>
    <lineage>
        <taxon>Eukaryota</taxon>
        <taxon>Fungi</taxon>
        <taxon>Fungi incertae sedis</taxon>
        <taxon>Zoopagomycota</taxon>
        <taxon>Kickxellomycotina</taxon>
        <taxon>Kickxellomycetes</taxon>
        <taxon>Kickxellales</taxon>
        <taxon>Kickxellaceae</taxon>
        <taxon>Coemansia</taxon>
    </lineage>
</organism>
<dbReference type="Proteomes" id="UP001149813">
    <property type="component" value="Unassembled WGS sequence"/>
</dbReference>
<keyword evidence="4" id="KW-1185">Reference proteome</keyword>
<evidence type="ECO:0008006" key="5">
    <source>
        <dbReference type="Google" id="ProtNLM"/>
    </source>
</evidence>
<dbReference type="PROSITE" id="PS50404">
    <property type="entry name" value="GST_NTER"/>
    <property type="match status" value="1"/>
</dbReference>
<dbReference type="InterPro" id="IPR050213">
    <property type="entry name" value="GST_superfamily"/>
</dbReference>
<dbReference type="OrthoDB" id="414243at2759"/>
<dbReference type="SUPFAM" id="SSF52833">
    <property type="entry name" value="Thioredoxin-like"/>
    <property type="match status" value="1"/>
</dbReference>
<dbReference type="InterPro" id="IPR010987">
    <property type="entry name" value="Glutathione-S-Trfase_C-like"/>
</dbReference>
<dbReference type="PANTHER" id="PTHR11571">
    <property type="entry name" value="GLUTATHIONE S-TRANSFERASE"/>
    <property type="match status" value="1"/>
</dbReference>
<dbReference type="Pfam" id="PF14497">
    <property type="entry name" value="GST_C_3"/>
    <property type="match status" value="1"/>
</dbReference>
<dbReference type="EMBL" id="JANBOJ010000015">
    <property type="protein sequence ID" value="KAJ1724995.1"/>
    <property type="molecule type" value="Genomic_DNA"/>
</dbReference>
<dbReference type="Gene3D" id="3.40.30.10">
    <property type="entry name" value="Glutaredoxin"/>
    <property type="match status" value="1"/>
</dbReference>
<accession>A0A9W7Y7U1</accession>
<dbReference type="InterPro" id="IPR004046">
    <property type="entry name" value="GST_C"/>
</dbReference>
<dbReference type="Gene3D" id="1.20.1050.10">
    <property type="match status" value="1"/>
</dbReference>
<proteinExistence type="predicted"/>
<dbReference type="InterPro" id="IPR040079">
    <property type="entry name" value="Glutathione_S-Trfase"/>
</dbReference>
<gene>
    <name evidence="3" type="ORF">LPJ53_000784</name>
</gene>
<name>A0A9W7Y7U1_9FUNG</name>
<protein>
    <recommendedName>
        <fullName evidence="5">Glutathione S-transferase</fullName>
    </recommendedName>
</protein>
<evidence type="ECO:0000259" key="1">
    <source>
        <dbReference type="PROSITE" id="PS50404"/>
    </source>
</evidence>
<evidence type="ECO:0000259" key="2">
    <source>
        <dbReference type="PROSITE" id="PS50405"/>
    </source>
</evidence>